<dbReference type="InterPro" id="IPR050570">
    <property type="entry name" value="Cell_wall_metabolism_enzyme"/>
</dbReference>
<dbReference type="AlphaFoldDB" id="A0AAE3ZF15"/>
<protein>
    <submittedName>
        <fullName evidence="3">Murein DD-endopeptidase MepM/ murein hydrolase activator NlpD</fullName>
    </submittedName>
</protein>
<dbReference type="Gene3D" id="2.70.70.10">
    <property type="entry name" value="Glucose Permease (Domain IIA)"/>
    <property type="match status" value="1"/>
</dbReference>
<dbReference type="Proteomes" id="UP001180845">
    <property type="component" value="Unassembled WGS sequence"/>
</dbReference>
<feature type="region of interest" description="Disordered" evidence="1">
    <location>
        <begin position="56"/>
        <end position="78"/>
    </location>
</feature>
<reference evidence="3" key="1">
    <citation type="submission" date="2023-07" db="EMBL/GenBank/DDBJ databases">
        <title>Sequencing the genomes of 1000 actinobacteria strains.</title>
        <authorList>
            <person name="Klenk H.-P."/>
        </authorList>
    </citation>
    <scope>NUCLEOTIDE SEQUENCE</scope>
    <source>
        <strain evidence="3">DSM 45977</strain>
    </source>
</reference>
<gene>
    <name evidence="3" type="ORF">JOF55_002766</name>
</gene>
<evidence type="ECO:0000313" key="3">
    <source>
        <dbReference type="EMBL" id="MDR7302585.1"/>
    </source>
</evidence>
<dbReference type="GO" id="GO:0004222">
    <property type="term" value="F:metalloendopeptidase activity"/>
    <property type="evidence" value="ECO:0007669"/>
    <property type="project" value="TreeGrafter"/>
</dbReference>
<feature type="region of interest" description="Disordered" evidence="1">
    <location>
        <begin position="1"/>
        <end position="42"/>
    </location>
</feature>
<comment type="caution">
    <text evidence="3">The sequence shown here is derived from an EMBL/GenBank/DDBJ whole genome shotgun (WGS) entry which is preliminary data.</text>
</comment>
<dbReference type="PANTHER" id="PTHR21666:SF270">
    <property type="entry name" value="MUREIN HYDROLASE ACTIVATOR ENVC"/>
    <property type="match status" value="1"/>
</dbReference>
<sequence>MVRHRSPGGQHTSPTLEDSQDSDPPSRRVRTKVPSPPSAARGRIVVAAVAAGAFAAAGQAMAADEEQADSGHDEYTPLAAGQNVAASFGSVATEDATESGTASAGKAPASKASASSTAKAVGGAMSAPNVLPVAKPSESDTEVRQLAKSEQIAKKRAEAREPDYVAPAEGRFTSGFGGRWGTTHYGIDIANNTGTEIRSVADGTVIEAGSASGFGLWVRVLHDDGTITVYGHVHTITVDEGERVEAGEQIATMGNRGFSTGTHLHFEVWDTDGRKINPVPWLNERGVDVT</sequence>
<evidence type="ECO:0000259" key="2">
    <source>
        <dbReference type="Pfam" id="PF01551"/>
    </source>
</evidence>
<accession>A0AAE3ZF15</accession>
<evidence type="ECO:0000313" key="4">
    <source>
        <dbReference type="Proteomes" id="UP001180845"/>
    </source>
</evidence>
<proteinExistence type="predicted"/>
<feature type="domain" description="M23ase beta-sheet core" evidence="2">
    <location>
        <begin position="183"/>
        <end position="278"/>
    </location>
</feature>
<dbReference type="InterPro" id="IPR016047">
    <property type="entry name" value="M23ase_b-sheet_dom"/>
</dbReference>
<keyword evidence="3" id="KW-0378">Hydrolase</keyword>
<organism evidence="3 4">
    <name type="scientific">Haloactinomyces albus</name>
    <dbReference type="NCBI Taxonomy" id="1352928"/>
    <lineage>
        <taxon>Bacteria</taxon>
        <taxon>Bacillati</taxon>
        <taxon>Actinomycetota</taxon>
        <taxon>Actinomycetes</taxon>
        <taxon>Actinopolysporales</taxon>
        <taxon>Actinopolysporaceae</taxon>
        <taxon>Haloactinomyces</taxon>
    </lineage>
</organism>
<dbReference type="CDD" id="cd12797">
    <property type="entry name" value="M23_peptidase"/>
    <property type="match status" value="1"/>
</dbReference>
<name>A0AAE3ZF15_9ACTN</name>
<evidence type="ECO:0000256" key="1">
    <source>
        <dbReference type="SAM" id="MobiDB-lite"/>
    </source>
</evidence>
<keyword evidence="4" id="KW-1185">Reference proteome</keyword>
<dbReference type="Pfam" id="PF01551">
    <property type="entry name" value="Peptidase_M23"/>
    <property type="match status" value="1"/>
</dbReference>
<dbReference type="EMBL" id="JAVDXW010000001">
    <property type="protein sequence ID" value="MDR7302585.1"/>
    <property type="molecule type" value="Genomic_DNA"/>
</dbReference>
<dbReference type="InterPro" id="IPR011055">
    <property type="entry name" value="Dup_hybrid_motif"/>
</dbReference>
<dbReference type="PANTHER" id="PTHR21666">
    <property type="entry name" value="PEPTIDASE-RELATED"/>
    <property type="match status" value="1"/>
</dbReference>
<dbReference type="SUPFAM" id="SSF51261">
    <property type="entry name" value="Duplicated hybrid motif"/>
    <property type="match status" value="1"/>
</dbReference>